<evidence type="ECO:0000313" key="2">
    <source>
        <dbReference type="Proteomes" id="UP001062846"/>
    </source>
</evidence>
<evidence type="ECO:0000313" key="1">
    <source>
        <dbReference type="EMBL" id="KAI8523539.1"/>
    </source>
</evidence>
<dbReference type="Proteomes" id="UP001062846">
    <property type="component" value="Chromosome 13"/>
</dbReference>
<protein>
    <submittedName>
        <fullName evidence="1">Uncharacterized protein</fullName>
    </submittedName>
</protein>
<proteinExistence type="predicted"/>
<dbReference type="EMBL" id="CM046400">
    <property type="protein sequence ID" value="KAI8523539.1"/>
    <property type="molecule type" value="Genomic_DNA"/>
</dbReference>
<organism evidence="1 2">
    <name type="scientific">Rhododendron molle</name>
    <name type="common">Chinese azalea</name>
    <name type="synonym">Azalea mollis</name>
    <dbReference type="NCBI Taxonomy" id="49168"/>
    <lineage>
        <taxon>Eukaryota</taxon>
        <taxon>Viridiplantae</taxon>
        <taxon>Streptophyta</taxon>
        <taxon>Embryophyta</taxon>
        <taxon>Tracheophyta</taxon>
        <taxon>Spermatophyta</taxon>
        <taxon>Magnoliopsida</taxon>
        <taxon>eudicotyledons</taxon>
        <taxon>Gunneridae</taxon>
        <taxon>Pentapetalae</taxon>
        <taxon>asterids</taxon>
        <taxon>Ericales</taxon>
        <taxon>Ericaceae</taxon>
        <taxon>Ericoideae</taxon>
        <taxon>Rhodoreae</taxon>
        <taxon>Rhododendron</taxon>
    </lineage>
</organism>
<keyword evidence="2" id="KW-1185">Reference proteome</keyword>
<reference evidence="1" key="1">
    <citation type="submission" date="2022-02" db="EMBL/GenBank/DDBJ databases">
        <title>Plant Genome Project.</title>
        <authorList>
            <person name="Zhang R.-G."/>
        </authorList>
    </citation>
    <scope>NUCLEOTIDE SEQUENCE</scope>
    <source>
        <strain evidence="1">AT1</strain>
    </source>
</reference>
<comment type="caution">
    <text evidence="1">The sequence shown here is derived from an EMBL/GenBank/DDBJ whole genome shotgun (WGS) entry which is preliminary data.</text>
</comment>
<name>A0ACC0L5C9_RHOML</name>
<accession>A0ACC0L5C9</accession>
<sequence length="90" mass="10370">MSWLLEAHGLQISPAMAPYTPRTQQNELQIKHDKHYGMHGKVMALTIISIFSLLILSLISVPYLRRRRGRENVSESSEPVRGWRVIPCRC</sequence>
<gene>
    <name evidence="1" type="ORF">RHMOL_Rhmol13G0082000</name>
</gene>